<evidence type="ECO:0000256" key="5">
    <source>
        <dbReference type="ARBA" id="ARBA00022729"/>
    </source>
</evidence>
<dbReference type="InterPro" id="IPR048285">
    <property type="entry name" value="Integrin_alpha_Ig-like_2"/>
</dbReference>
<dbReference type="PANTHER" id="PTHR23220">
    <property type="entry name" value="INTEGRIN ALPHA"/>
    <property type="match status" value="1"/>
</dbReference>
<dbReference type="GO" id="GO:0008305">
    <property type="term" value="C:integrin complex"/>
    <property type="evidence" value="ECO:0007669"/>
    <property type="project" value="InterPro"/>
</dbReference>
<name>A0A8U7NTU5_CORMO</name>
<dbReference type="CDD" id="cd01469">
    <property type="entry name" value="vWA_integrins_alpha_subunit"/>
    <property type="match status" value="1"/>
</dbReference>
<evidence type="ECO:0000313" key="16">
    <source>
        <dbReference type="Ensembl" id="ENSCMUP00000032321.1"/>
    </source>
</evidence>
<dbReference type="SUPFAM" id="SSF69318">
    <property type="entry name" value="Integrin alpha N-terminal domain"/>
    <property type="match status" value="1"/>
</dbReference>
<dbReference type="GO" id="GO:0033627">
    <property type="term" value="P:cell adhesion mediated by integrin"/>
    <property type="evidence" value="ECO:0007669"/>
    <property type="project" value="TreeGrafter"/>
</dbReference>
<gene>
    <name evidence="16" type="primary">ITGA1</name>
</gene>
<keyword evidence="12" id="KW-1015">Disulfide bond</keyword>
<keyword evidence="11" id="KW-0472">Membrane</keyword>
<keyword evidence="7" id="KW-0106">Calcium</keyword>
<dbReference type="InterPro" id="IPR002035">
    <property type="entry name" value="VWF_A"/>
</dbReference>
<evidence type="ECO:0000256" key="7">
    <source>
        <dbReference type="ARBA" id="ARBA00022837"/>
    </source>
</evidence>
<dbReference type="Gene3D" id="2.60.40.1530">
    <property type="entry name" value="ntegrin, alpha v. Chain A, domain 4"/>
    <property type="match status" value="1"/>
</dbReference>
<dbReference type="InterPro" id="IPR036465">
    <property type="entry name" value="vWFA_dom_sf"/>
</dbReference>
<evidence type="ECO:0000256" key="2">
    <source>
        <dbReference type="ARBA" id="ARBA00008054"/>
    </source>
</evidence>
<keyword evidence="10 15" id="KW-0401">Integrin</keyword>
<dbReference type="GO" id="GO:0009897">
    <property type="term" value="C:external side of plasma membrane"/>
    <property type="evidence" value="ECO:0007669"/>
    <property type="project" value="TreeGrafter"/>
</dbReference>
<evidence type="ECO:0000256" key="12">
    <source>
        <dbReference type="ARBA" id="ARBA00023157"/>
    </source>
</evidence>
<dbReference type="InterPro" id="IPR013517">
    <property type="entry name" value="FG-GAP"/>
</dbReference>
<dbReference type="SMART" id="SM00191">
    <property type="entry name" value="Int_alpha"/>
    <property type="match status" value="4"/>
</dbReference>
<dbReference type="PANTHER" id="PTHR23220:SF22">
    <property type="entry name" value="INTEGRIN ALPHA-1"/>
    <property type="match status" value="1"/>
</dbReference>
<dbReference type="Gene3D" id="3.40.50.410">
    <property type="entry name" value="von Willebrand factor, type A domain"/>
    <property type="match status" value="1"/>
</dbReference>
<dbReference type="PRINTS" id="PR00453">
    <property type="entry name" value="VWFADOMAIN"/>
</dbReference>
<dbReference type="GO" id="GO:0098609">
    <property type="term" value="P:cell-cell adhesion"/>
    <property type="evidence" value="ECO:0007669"/>
    <property type="project" value="TreeGrafter"/>
</dbReference>
<evidence type="ECO:0000256" key="6">
    <source>
        <dbReference type="ARBA" id="ARBA00022737"/>
    </source>
</evidence>
<dbReference type="Pfam" id="PF08441">
    <property type="entry name" value="Integrin_A_Ig_1"/>
    <property type="match status" value="1"/>
</dbReference>
<keyword evidence="17" id="KW-1185">Reference proteome</keyword>
<reference evidence="16" key="3">
    <citation type="submission" date="2025-09" db="UniProtKB">
        <authorList>
            <consortium name="Ensembl"/>
        </authorList>
    </citation>
    <scope>IDENTIFICATION</scope>
</reference>
<dbReference type="InterPro" id="IPR032695">
    <property type="entry name" value="Integrin_dom_sf"/>
</dbReference>
<dbReference type="Gene3D" id="2.60.40.1460">
    <property type="entry name" value="Integrin domains. Chain A, domain 2"/>
    <property type="match status" value="1"/>
</dbReference>
<comment type="similarity">
    <text evidence="2 15">Belongs to the integrin alpha chain family.</text>
</comment>
<keyword evidence="14" id="KW-0325">Glycoprotein</keyword>
<evidence type="ECO:0000256" key="15">
    <source>
        <dbReference type="RuleBase" id="RU003762"/>
    </source>
</evidence>
<evidence type="ECO:0000313" key="17">
    <source>
        <dbReference type="Proteomes" id="UP000694553"/>
    </source>
</evidence>
<dbReference type="Pfam" id="PF20805">
    <property type="entry name" value="Integrin_A_Ig_2"/>
    <property type="match status" value="1"/>
</dbReference>
<keyword evidence="9" id="KW-1133">Transmembrane helix</keyword>
<evidence type="ECO:0000256" key="8">
    <source>
        <dbReference type="ARBA" id="ARBA00022889"/>
    </source>
</evidence>
<dbReference type="SMART" id="SM00327">
    <property type="entry name" value="VWA"/>
    <property type="match status" value="1"/>
</dbReference>
<dbReference type="Pfam" id="PF00092">
    <property type="entry name" value="VWA"/>
    <property type="match status" value="1"/>
</dbReference>
<evidence type="ECO:0000256" key="10">
    <source>
        <dbReference type="ARBA" id="ARBA00023037"/>
    </source>
</evidence>
<protein>
    <submittedName>
        <fullName evidence="16">Integrin subunit alpha 1</fullName>
    </submittedName>
</protein>
<dbReference type="FunFam" id="3.40.50.410:FF:000012">
    <property type="entry name" value="Integrin, alpha 10"/>
    <property type="match status" value="1"/>
</dbReference>
<dbReference type="SUPFAM" id="SSF53300">
    <property type="entry name" value="vWA-like"/>
    <property type="match status" value="1"/>
</dbReference>
<proteinExistence type="inferred from homology"/>
<dbReference type="PROSITE" id="PS50234">
    <property type="entry name" value="VWFA"/>
    <property type="match status" value="1"/>
</dbReference>
<dbReference type="SUPFAM" id="SSF69179">
    <property type="entry name" value="Integrin domains"/>
    <property type="match status" value="3"/>
</dbReference>
<keyword evidence="6" id="KW-0677">Repeat</keyword>
<dbReference type="GO" id="GO:0046872">
    <property type="term" value="F:metal ion binding"/>
    <property type="evidence" value="ECO:0007669"/>
    <property type="project" value="UniProtKB-KW"/>
</dbReference>
<dbReference type="Gene3D" id="2.60.40.1510">
    <property type="entry name" value="ntegrin, alpha v. Chain A, domain 3"/>
    <property type="match status" value="1"/>
</dbReference>
<keyword evidence="8 15" id="KW-0130">Cell adhesion</keyword>
<dbReference type="InterPro" id="IPR013519">
    <property type="entry name" value="Int_alpha_beta-p"/>
</dbReference>
<dbReference type="PROSITE" id="PS51470">
    <property type="entry name" value="FG_GAP"/>
    <property type="match status" value="4"/>
</dbReference>
<dbReference type="AlphaFoldDB" id="A0A8U7NTU5"/>
<dbReference type="PRINTS" id="PR01185">
    <property type="entry name" value="INTEGRINA"/>
</dbReference>
<dbReference type="Gene3D" id="2.130.10.130">
    <property type="entry name" value="Integrin alpha, N-terminal"/>
    <property type="match status" value="2"/>
</dbReference>
<organism evidence="16 17">
    <name type="scientific">Corvus moneduloides</name>
    <name type="common">New Caledonian crow</name>
    <dbReference type="NCBI Taxonomy" id="1196302"/>
    <lineage>
        <taxon>Eukaryota</taxon>
        <taxon>Metazoa</taxon>
        <taxon>Chordata</taxon>
        <taxon>Craniata</taxon>
        <taxon>Vertebrata</taxon>
        <taxon>Euteleostomi</taxon>
        <taxon>Archelosauria</taxon>
        <taxon>Archosauria</taxon>
        <taxon>Dinosauria</taxon>
        <taxon>Saurischia</taxon>
        <taxon>Theropoda</taxon>
        <taxon>Coelurosauria</taxon>
        <taxon>Aves</taxon>
        <taxon>Neognathae</taxon>
        <taxon>Neoaves</taxon>
        <taxon>Telluraves</taxon>
        <taxon>Australaves</taxon>
        <taxon>Passeriformes</taxon>
        <taxon>Corvoidea</taxon>
        <taxon>Corvidae</taxon>
        <taxon>Corvus</taxon>
    </lineage>
</organism>
<evidence type="ECO:0000256" key="1">
    <source>
        <dbReference type="ARBA" id="ARBA00004479"/>
    </source>
</evidence>
<keyword evidence="5" id="KW-0732">Signal</keyword>
<reference evidence="16" key="2">
    <citation type="submission" date="2025-08" db="UniProtKB">
        <authorList>
            <consortium name="Ensembl"/>
        </authorList>
    </citation>
    <scope>IDENTIFICATION</scope>
</reference>
<dbReference type="Proteomes" id="UP000694553">
    <property type="component" value="Unassembled WGS sequence"/>
</dbReference>
<dbReference type="GO" id="GO:0007160">
    <property type="term" value="P:cell-matrix adhesion"/>
    <property type="evidence" value="ECO:0007669"/>
    <property type="project" value="TreeGrafter"/>
</dbReference>
<keyword evidence="3" id="KW-0812">Transmembrane</keyword>
<evidence type="ECO:0000256" key="4">
    <source>
        <dbReference type="ARBA" id="ARBA00022723"/>
    </source>
</evidence>
<dbReference type="Ensembl" id="ENSCMUT00000037969.1">
    <property type="protein sequence ID" value="ENSCMUP00000032321.1"/>
    <property type="gene ID" value="ENSCMUG00000002653.2"/>
</dbReference>
<dbReference type="GO" id="GO:0007229">
    <property type="term" value="P:integrin-mediated signaling pathway"/>
    <property type="evidence" value="ECO:0007669"/>
    <property type="project" value="UniProtKB-KW"/>
</dbReference>
<dbReference type="InterPro" id="IPR000413">
    <property type="entry name" value="Integrin_alpha"/>
</dbReference>
<evidence type="ECO:0000256" key="9">
    <source>
        <dbReference type="ARBA" id="ARBA00022989"/>
    </source>
</evidence>
<evidence type="ECO:0000256" key="13">
    <source>
        <dbReference type="ARBA" id="ARBA00023170"/>
    </source>
</evidence>
<accession>A0A8U7NTU5</accession>
<dbReference type="InterPro" id="IPR013649">
    <property type="entry name" value="Integrin_alpha_Ig-like_1"/>
</dbReference>
<keyword evidence="4" id="KW-0479">Metal-binding</keyword>
<comment type="subcellular location">
    <subcellularLocation>
        <location evidence="1 15">Membrane</location>
        <topology evidence="1 15">Single-pass type I membrane protein</topology>
    </subcellularLocation>
</comment>
<evidence type="ECO:0000256" key="3">
    <source>
        <dbReference type="ARBA" id="ARBA00022692"/>
    </source>
</evidence>
<evidence type="ECO:0000256" key="11">
    <source>
        <dbReference type="ARBA" id="ARBA00023136"/>
    </source>
</evidence>
<evidence type="ECO:0000256" key="14">
    <source>
        <dbReference type="ARBA" id="ARBA00023180"/>
    </source>
</evidence>
<reference evidence="17" key="1">
    <citation type="submission" date="2019-10" db="EMBL/GenBank/DDBJ databases">
        <title>Corvus moneduloides (New Caledonian crow) genome, bCorMon1, primary haplotype.</title>
        <authorList>
            <person name="Rutz C."/>
            <person name="Fungtammasan C."/>
            <person name="Mountcastle J."/>
            <person name="Formenti G."/>
            <person name="Chow W."/>
            <person name="Howe K."/>
            <person name="Steele M.P."/>
            <person name="Fernandes J."/>
            <person name="Gilbert M.T.P."/>
            <person name="Fedrigo O."/>
            <person name="Jarvis E.D."/>
            <person name="Gemmell N."/>
        </authorList>
    </citation>
    <scope>NUCLEOTIDE SEQUENCE [LARGE SCALE GENOMIC DNA]</scope>
</reference>
<dbReference type="InterPro" id="IPR028994">
    <property type="entry name" value="Integrin_alpha_N"/>
</dbReference>
<keyword evidence="13 15" id="KW-0675">Receptor</keyword>
<dbReference type="GO" id="GO:0005178">
    <property type="term" value="F:integrin binding"/>
    <property type="evidence" value="ECO:0007669"/>
    <property type="project" value="TreeGrafter"/>
</dbReference>
<dbReference type="Pfam" id="PF01839">
    <property type="entry name" value="FG-GAP"/>
    <property type="match status" value="2"/>
</dbReference>
<sequence length="1100" mass="122732">MEISIWLPLFHLVRTSNVDVKNALTFNGPLEDMFGYTVQQYENEEGKWVLIGSPLVGQPEKRTGDVYKCPVGRDSPSPCTKLNLPASTSVPNVVEVKENMTLGTTLVTNPKGGFLACGPLYAYKCGRLHYTTGVCSNVSSTFETIEAIAPSVQECKTQLDIVIVLDGSNSIYPWESVTDFLNSLLRNMDIGPQQTQVGIVQYGQTVVHEFFLNTYSTTEDVMAAASRIRQRGGTQTMTALGIDTAREEAFTEAHGARRGVQKVMVIVTDGESHDNYRLQEVIDDCEDENIQRFAIAILGSYSRGNLSTEKFVEEIKSIASKPTEKHFFNVSDELALLTIVEALGERIFALEATTDQQASSFEMEMSQAGFSAHYSQDWVMLGAVGAYDWNGTVLMVKDSVISMPTNDTFRDRRSERNEPLAAYLGYTVNSALTPGGVLYIAGQPRYNHTGQVIIYKMEGKEVQVIQRLNGEQIGSYFGGVITTVDIDRDSFTDLLLVGAPMYMGTEKEEQGKVYVYSLNKTKFEYQMSLEPIKQTCCSPLKQDTCKVLKNEPCGARFGTAIAAVKDLNLDGYNDIVIGSPLEDDHRGAVYIYHGHGKAISKKYSQRIASGGDGEKVKFFGQSVHGEMDLNDDGLIDVTIGGLGGAALFWSRDVAEVNVSMQFTPKSINIQQQNCQINVRKTICIDATICFKTRLKSKEDIFESSLQYWITLDAQRQISRSLFTESHERKMQKNITIKGSECTKHNFYMLDKPDFQDSVKVLLEFNFSDPESGPVLDSNLPNSIAEYVSQKDSMSNTLTLFYSLSPFIVKSRNDKFTIQLSVKNKKDSAYNTRVLVQYSPNIIFAGIEDIQKDSCESNHNITCKVGYPFLKPAEEISFKISFQFNASYLLENATIHVYATSDSEEPPETLSDNRGHVTIPVKYEVGLIFVSVFKEHHVIIAANDTVPTAINTTEQIGDEVTLHYRIEKGEQFPMPNLTLQILFPNVTAAKNTLLYLTALSHSQEHLGLCIAFSLNISSYYLMLVPFKQDCDTYNCAAINCALIPSDIYQVNVSLRVWKPTIIKVSKFYFCSEYFGVEKLNPVFLMSIKIVSFIFLSGPSNI</sequence>